<dbReference type="STRING" id="585531.HMPREF0063_10652"/>
<dbReference type="RefSeq" id="WP_007077674.1">
    <property type="nucleotide sequence ID" value="NZ_CM001024.1"/>
</dbReference>
<dbReference type="PROSITE" id="PS50935">
    <property type="entry name" value="SSB"/>
    <property type="match status" value="1"/>
</dbReference>
<dbReference type="Proteomes" id="UP000003111">
    <property type="component" value="Unassembled WGS sequence"/>
</dbReference>
<proteinExistence type="predicted"/>
<dbReference type="OrthoDB" id="5186768at2"/>
<gene>
    <name evidence="3" type="ORF">HMPREF0063_10652</name>
</gene>
<dbReference type="Pfam" id="PF00436">
    <property type="entry name" value="SSB"/>
    <property type="match status" value="1"/>
</dbReference>
<evidence type="ECO:0000313" key="4">
    <source>
        <dbReference type="Proteomes" id="UP000003111"/>
    </source>
</evidence>
<dbReference type="Gene3D" id="2.40.50.140">
    <property type="entry name" value="Nucleic acid-binding proteins"/>
    <property type="match status" value="1"/>
</dbReference>
<reference evidence="3" key="1">
    <citation type="submission" date="2010-08" db="EMBL/GenBank/DDBJ databases">
        <authorList>
            <person name="Muzny D."/>
            <person name="Qin X."/>
            <person name="Buhay C."/>
            <person name="Dugan-Rocha S."/>
            <person name="Ding Y."/>
            <person name="Chen G."/>
            <person name="Hawes A."/>
            <person name="Holder M."/>
            <person name="Jhangiani S."/>
            <person name="Johnson A."/>
            <person name="Khan Z."/>
            <person name="Li Z."/>
            <person name="Liu W."/>
            <person name="Liu X."/>
            <person name="Perez L."/>
            <person name="Shen H."/>
            <person name="Wang Q."/>
            <person name="Watt J."/>
            <person name="Xi L."/>
            <person name="Xin Y."/>
            <person name="Zhou J."/>
            <person name="Deng J."/>
            <person name="Jiang H."/>
            <person name="Liu Y."/>
            <person name="Qu J."/>
            <person name="Song X.-Z."/>
            <person name="Zhang L."/>
            <person name="Villasana D."/>
            <person name="Johnson A."/>
            <person name="Liu J."/>
            <person name="Liyanage D."/>
            <person name="Lorensuhewa L."/>
            <person name="Robinson T."/>
            <person name="Song A."/>
            <person name="Song B.-B."/>
            <person name="Dinh H."/>
            <person name="Thornton R."/>
            <person name="Coyle M."/>
            <person name="Francisco L."/>
            <person name="Jackson L."/>
            <person name="Javaid M."/>
            <person name="Korchina V."/>
            <person name="Kovar C."/>
            <person name="Mata R."/>
            <person name="Mathew T."/>
            <person name="Ngo R."/>
            <person name="Nguyen L."/>
            <person name="Nguyen N."/>
            <person name="Okwuonu G."/>
            <person name="Ongeri F."/>
            <person name="Pham C."/>
            <person name="Simmons D."/>
            <person name="Wilczek-Boney K."/>
            <person name="Hale W."/>
            <person name="Jakkamsetti A."/>
            <person name="Pham P."/>
            <person name="Ruth R."/>
            <person name="San Lucas F."/>
            <person name="Warren J."/>
            <person name="Zhang J."/>
            <person name="Zhao Z."/>
            <person name="Zhou C."/>
            <person name="Zhu D."/>
            <person name="Lee S."/>
            <person name="Bess C."/>
            <person name="Blankenburg K."/>
            <person name="Forbes L."/>
            <person name="Fu Q."/>
            <person name="Gubbala S."/>
            <person name="Hirani K."/>
            <person name="Jayaseelan J.C."/>
            <person name="Lara F."/>
            <person name="Munidasa M."/>
            <person name="Palculict T."/>
            <person name="Patil S."/>
            <person name="Pu L.-L."/>
            <person name="Saada N."/>
            <person name="Tang L."/>
            <person name="Weissenberger G."/>
            <person name="Zhu Y."/>
            <person name="Hemphill L."/>
            <person name="Shang Y."/>
            <person name="Youmans B."/>
            <person name="Ayvaz T."/>
            <person name="Ross M."/>
            <person name="Santibanez J."/>
            <person name="Aqrawi P."/>
            <person name="Gross S."/>
            <person name="Joshi V."/>
            <person name="Fowler G."/>
            <person name="Nazareth L."/>
            <person name="Reid J."/>
            <person name="Worley K."/>
            <person name="Petrosino J."/>
            <person name="Highlander S."/>
            <person name="Gibbs R."/>
        </authorList>
    </citation>
    <scope>NUCLEOTIDE SEQUENCE [LARGE SCALE GENOMIC DNA]</scope>
    <source>
        <strain evidence="3">DSM 15272</strain>
    </source>
</reference>
<sequence>MTEPVNLVRLTGRVSSAPETRRLPSGDEVVSFRLVVQRSPAMRRRSKQLVDTIDCTAWTAAARRLVARLDPGVEVEVEGELHRRFFRAGSGSASRVDVDVRRCRRVSG</sequence>
<keyword evidence="1 2" id="KW-0238">DNA-binding</keyword>
<dbReference type="InterPro" id="IPR000424">
    <property type="entry name" value="Primosome_PriB/ssb"/>
</dbReference>
<protein>
    <submittedName>
        <fullName evidence="3">Single-strand binding family protein</fullName>
    </submittedName>
</protein>
<dbReference type="SUPFAM" id="SSF50249">
    <property type="entry name" value="Nucleic acid-binding proteins"/>
    <property type="match status" value="1"/>
</dbReference>
<evidence type="ECO:0000256" key="1">
    <source>
        <dbReference type="ARBA" id="ARBA00023125"/>
    </source>
</evidence>
<name>E2S9L2_9ACTN</name>
<keyword evidence="4" id="KW-1185">Reference proteome</keyword>
<dbReference type="HOGENOM" id="CLU_151276_1_0_11"/>
<dbReference type="eggNOG" id="COG0629">
    <property type="taxonomic scope" value="Bacteria"/>
</dbReference>
<comment type="caution">
    <text evidence="3">The sequence shown here is derived from an EMBL/GenBank/DDBJ whole genome shotgun (WGS) entry which is preliminary data.</text>
</comment>
<dbReference type="InterPro" id="IPR012340">
    <property type="entry name" value="NA-bd_OB-fold"/>
</dbReference>
<dbReference type="EMBL" id="ACLF03000003">
    <property type="protein sequence ID" value="EFQ83936.1"/>
    <property type="molecule type" value="Genomic_DNA"/>
</dbReference>
<accession>E2S9L2</accession>
<evidence type="ECO:0000313" key="3">
    <source>
        <dbReference type="EMBL" id="EFQ83936.1"/>
    </source>
</evidence>
<dbReference type="CDD" id="cd04496">
    <property type="entry name" value="SSB_OBF"/>
    <property type="match status" value="1"/>
</dbReference>
<dbReference type="GO" id="GO:0003697">
    <property type="term" value="F:single-stranded DNA binding"/>
    <property type="evidence" value="ECO:0007669"/>
    <property type="project" value="InterPro"/>
</dbReference>
<evidence type="ECO:0000256" key="2">
    <source>
        <dbReference type="PROSITE-ProRule" id="PRU00252"/>
    </source>
</evidence>
<dbReference type="AlphaFoldDB" id="E2S9L2"/>
<organism evidence="3 4">
    <name type="scientific">Aeromicrobium marinum DSM 15272</name>
    <dbReference type="NCBI Taxonomy" id="585531"/>
    <lineage>
        <taxon>Bacteria</taxon>
        <taxon>Bacillati</taxon>
        <taxon>Actinomycetota</taxon>
        <taxon>Actinomycetes</taxon>
        <taxon>Propionibacteriales</taxon>
        <taxon>Nocardioidaceae</taxon>
        <taxon>Aeromicrobium</taxon>
    </lineage>
</organism>